<protein>
    <submittedName>
        <fullName evidence="1">Uncharacterized protein</fullName>
    </submittedName>
</protein>
<dbReference type="HOGENOM" id="CLU_2931159_0_0_5"/>
<proteinExistence type="predicted"/>
<evidence type="ECO:0000313" key="1">
    <source>
        <dbReference type="EMBL" id="ADU15364.1"/>
    </source>
</evidence>
<evidence type="ECO:0000313" key="2">
    <source>
        <dbReference type="Proteomes" id="UP000001492"/>
    </source>
</evidence>
<dbReference type="EMBL" id="CP002398">
    <property type="protein sequence ID" value="ADU15364.1"/>
    <property type="molecule type" value="Genomic_DNA"/>
</dbReference>
<gene>
    <name evidence="1" type="ordered locus">Astex_3753</name>
</gene>
<geneLocation type="plasmid" evidence="1 2">
    <name>pASTEX02</name>
</geneLocation>
<accession>E8RVU2</accession>
<dbReference type="RefSeq" id="WP_013481177.1">
    <property type="nucleotide sequence ID" value="NC_014819.1"/>
</dbReference>
<organism evidence="1 2">
    <name type="scientific">Asticcacaulis excentricus (strain ATCC 15261 / DSM 4724 / KCTC 12464 / NCIMB 9791 / VKM B-1370 / CB 48)</name>
    <dbReference type="NCBI Taxonomy" id="573065"/>
    <lineage>
        <taxon>Bacteria</taxon>
        <taxon>Pseudomonadati</taxon>
        <taxon>Pseudomonadota</taxon>
        <taxon>Alphaproteobacteria</taxon>
        <taxon>Caulobacterales</taxon>
        <taxon>Caulobacteraceae</taxon>
        <taxon>Asticcacaulis</taxon>
    </lineage>
</organism>
<sequence length="60" mass="6700">MAFPLSVGMGEEDGPDTEGWAHILGAARAEDHFEEVSEDYRLELAEFYGIAEAQRRQGDE</sequence>
<keyword evidence="2" id="KW-1185">Reference proteome</keyword>
<dbReference type="KEGG" id="aex:Astex_3753"/>
<name>E8RVU2_ASTEC</name>
<dbReference type="AlphaFoldDB" id="E8RVU2"/>
<dbReference type="Proteomes" id="UP000001492">
    <property type="component" value="Plasmid pASTEX02"/>
</dbReference>
<keyword evidence="1" id="KW-0614">Plasmid</keyword>
<reference evidence="2" key="1">
    <citation type="submission" date="2010-12" db="EMBL/GenBank/DDBJ databases">
        <title>Complete sequence of plasmid 2 of Asticcacaulis excentricus CB 48.</title>
        <authorList>
            <consortium name="US DOE Joint Genome Institute"/>
            <person name="Lucas S."/>
            <person name="Copeland A."/>
            <person name="Lapidus A."/>
            <person name="Cheng J.-F."/>
            <person name="Bruce D."/>
            <person name="Goodwin L."/>
            <person name="Pitluck S."/>
            <person name="Teshima H."/>
            <person name="Davenport K."/>
            <person name="Detter J.C."/>
            <person name="Han C."/>
            <person name="Tapia R."/>
            <person name="Land M."/>
            <person name="Hauser L."/>
            <person name="Jeffries C."/>
            <person name="Kyrpides N."/>
            <person name="Ivanova N."/>
            <person name="Ovchinnikova G."/>
            <person name="Brun Y.V."/>
            <person name="Woyke T."/>
        </authorList>
    </citation>
    <scope>NUCLEOTIDE SEQUENCE [LARGE SCALE GENOMIC DNA]</scope>
    <source>
        <strain evidence="2">ATCC 15261 / DSM 4724 / KCTC 12464 / NCIMB 9791 / VKM B-1370 / CB 48</strain>
        <plasmid evidence="2">pASTEX02</plasmid>
    </source>
</reference>